<dbReference type="VEuPathDB" id="VectorBase:GPAI040897"/>
<dbReference type="AlphaFoldDB" id="A0A1B0AC83"/>
<keyword evidence="2" id="KW-1185">Reference proteome</keyword>
<dbReference type="Proteomes" id="UP000092445">
    <property type="component" value="Unassembled WGS sequence"/>
</dbReference>
<organism evidence="1 2">
    <name type="scientific">Glossina pallidipes</name>
    <name type="common">Tsetse fly</name>
    <dbReference type="NCBI Taxonomy" id="7398"/>
    <lineage>
        <taxon>Eukaryota</taxon>
        <taxon>Metazoa</taxon>
        <taxon>Ecdysozoa</taxon>
        <taxon>Arthropoda</taxon>
        <taxon>Hexapoda</taxon>
        <taxon>Insecta</taxon>
        <taxon>Pterygota</taxon>
        <taxon>Neoptera</taxon>
        <taxon>Endopterygota</taxon>
        <taxon>Diptera</taxon>
        <taxon>Brachycera</taxon>
        <taxon>Muscomorpha</taxon>
        <taxon>Hippoboscoidea</taxon>
        <taxon>Glossinidae</taxon>
        <taxon>Glossina</taxon>
    </lineage>
</organism>
<evidence type="ECO:0000313" key="1">
    <source>
        <dbReference type="EnsemblMetazoa" id="GPAI040897-PA"/>
    </source>
</evidence>
<name>A0A1B0AC83_GLOPL</name>
<proteinExistence type="predicted"/>
<evidence type="ECO:0000313" key="2">
    <source>
        <dbReference type="Proteomes" id="UP000092445"/>
    </source>
</evidence>
<reference evidence="1" key="2">
    <citation type="submission" date="2020-05" db="UniProtKB">
        <authorList>
            <consortium name="EnsemblMetazoa"/>
        </authorList>
    </citation>
    <scope>IDENTIFICATION</scope>
    <source>
        <strain evidence="1">IAEA</strain>
    </source>
</reference>
<accession>A0A1B0AC83</accession>
<dbReference type="EnsemblMetazoa" id="GPAI040897-RA">
    <property type="protein sequence ID" value="GPAI040897-PA"/>
    <property type="gene ID" value="GPAI040897"/>
</dbReference>
<reference evidence="2" key="1">
    <citation type="submission" date="2014-03" db="EMBL/GenBank/DDBJ databases">
        <authorList>
            <person name="Aksoy S."/>
            <person name="Warren W."/>
            <person name="Wilson R.K."/>
        </authorList>
    </citation>
    <scope>NUCLEOTIDE SEQUENCE [LARGE SCALE GENOMIC DNA]</scope>
    <source>
        <strain evidence="2">IAEA</strain>
    </source>
</reference>
<sequence>MKEYPSHVGLSMSPLRLALLAHNKGEAHNGSIVFANARSASSLEGETSTWRVASAGTLVFRAPRAEGLQASLRADPIPFQNIAEIPKQRPLCNTVLSSSSFKDIGFRVRIPSQEVKFAEETINFYDKQNYLLHILQNVLINAVGDSSSRVVIVVVSPAKCHINLETLKTPEKKKQTIFIFSSKTSSNDMRNVSVSLAIFALDYLNLLIAIHSLIGSTYARLYDEAIQYFSFGMNYFKTLKNMRCLKVQMRRGLQQSFVTVSKIATSYGENKDKQGDEILYYEIENNLQRCLFVKKLPQPLLSMCFERRQTLLIRTATSRVLRSVINRKEQYEQHTFIKELIRFDKSSFLCIFKSAQKCILARPMALVFCVKYQFPRLNNINVTEEFCQIGQFPDVNVPQNLAALSIWINFFIIAKITFHNYSSLLDPKYASNRTRLDAVIDKFKLTAAVLCTISTSLAPIQTSNRNLQSFQVEQKGRFFTYRSDHNYSNIRQTNSTFDGRV</sequence>
<protein>
    <submittedName>
        <fullName evidence="1">Uncharacterized protein</fullName>
    </submittedName>
</protein>